<dbReference type="Pfam" id="PF03543">
    <property type="entry name" value="Peptidase_C58"/>
    <property type="match status" value="1"/>
</dbReference>
<dbReference type="InterPro" id="IPR048568">
    <property type="entry name" value="RtxA_C"/>
</dbReference>
<proteinExistence type="predicted"/>
<gene>
    <name evidence="6" type="ORF">B0X70_16630</name>
</gene>
<keyword evidence="7" id="KW-1185">Reference proteome</keyword>
<dbReference type="InterPro" id="IPR049824">
    <property type="entry name" value="RtxA-like_C80"/>
</dbReference>
<sequence>MGKSSNRGTQYFFTGKYLADDDNNNINAIGFGGHIYAHGGDDHITLGSIAAKVYTDVGHDTVVGGAAYLEIEDSKGDLSVKGGTGYAHINKHGDGSIAFSGAAGSIAVEHSGNYGNLNFSGAAAYNSLNRKGLMGDVDFTGVGGYNKLWHETNQGNLYFAGAGANNKIDRTWLKRYQGSQGNVTFNGAGAANRVSSRVERGDITFTGIGANNHIIRKGKEGNIILHGAGASNRIERLRQRQDQYPQTRGDIIFSGVGGYNKIYSDVAHGNINFSGVGAYNEITRSSTHDIYHGEAIGGVLEYAKAEEVVLTTAMMGGSFLREPQQVTGIKSTTELNTYLFAYTDNRYTHISKIQLLNDPVTGKLNYYPTSWYKIGNHLKDLASQNIYSSNGFIDINVNNAYRLFNLVVEYQKLITVHSVEENLLENEWVTYIVGADVKAEDITLSDAKMGGHFVFSNRQKVDVSAVKWNRQPNTYVYAKYIESYTKVVQVELANDSETDSLKYLTRAWYKAGDHTGDLPNEDFSLANGYRPIEAGGCTLSQLQYQFDTIYSTSEQLGHTEEFDKQNIGESSGDVNFNGAGGGNVIQSSVTRGNINFVGAGAANVIVRGGEEGDLSFHGGGLANVIVHQSRRGSMNVNAGGAANLLVRIGNGRYLAHLLAVGNISIHKGNGESRVTMLGGYNTHTQIGNGRANWSATGGFNVMTQAGHGDVYSVLFGGANVLTKLGAGDLVSGMFGGANIITHISDETRTSDTTVIALGGANVLTKKGAGNALTLMGGGANVLTHIGDGNTTGVMLGGANILTKVGNGDLVGIMFGIGNLLTQVGDGQTLGVMGAAGNIFTKVGGGDALAVMMGKGNLFTHVGNDDVWGLMGGMANVLTKVGDGNALALMVASGNAFTHIGDGRSVALMLAKGNIATKVGNGITLAAMIGDANVMTHIGDGNTFATQIGSANVLTKVGNNLTTVLMMGKANIYSHVGNGPSIGLFSGELNAMTKVGDGTTLAVMSGKANIMTHSGNGLTGALALGEKNIVTKIGDDFMGGIAAKKANVITHVGNGITAGVLLGEGNILTKVGEGTTVGLLVSDVGNVMTHVGHGTTVGFAKGKANIMTKMGNGTGINAVWGEDNVLTQVGDGDRYNFAKGKVNIVTKVGDGQEVTVVQGEANIITHVGHGNDYTGAWGAANVITKVGAGRNVLLAKGEANIAIQVGNGDSFNALWSDRNIVTKVGDGIQVTVAKGKANITTTVGKGLSVTAAHGDLNISTKVGEGISVNLAWGNGNIETKVGDGLNVAVMKGESNANIHLGDGLTVNAAYARNNVAIKVGNGDFYSLAVSNLETDKLSLFFDNIKQTALGVGGSQAISYLVRGDEANTSGILKSRSAINVAEISAINGFDMEQVEQIGSGLNHQLSGSVSDIAMPDIDSVEGTLNRRIKSVSSRDGDLIINGDFEQGDQGWQSTKGIEAYSPASAYGFDNAGHGERITELDAEVNTTLYQDLQNLYQGEVVVLSFDFTARPKISADNGMDVFWNGERVFSASGERAAWQNKTLRLMAKEGSNRIEFKGIGQNDGVGYLLDNVIVKSEESLIINGDFEQDDQGWQSTHDIEAYQSASAYGFDDVEHGTRVSELDVETNTTIYQDLQNLYAGEVILLSFDFANRHNALFADNGMEVFWNSERVFSTSGDVTEWQNETLQLTAKAGSNRIEFKGTGLNDGIGYLLDNVVAKSGGILPTEAIPEYVKQDKAAQNALNDKAKAEKNRLLLEQEKDKQLAVVTKLQSQLESTDQNALNTQGQEQSSAVKEEAQSVTDELIAMTQGLDQLDSDVNHHLPSGEQWRNRFSGGLLNRVQDKLNAVNSATQRQFGDVQKIIVANQQEVEKAVAKSEAGAAKSEQHRVAVSQDVMDAQTDTARRKEEALSQQQLAEKVKNNANTVYQRAESRGKRDIVEAENKVTQVQADAKGAKQSDHAKPERQGAEGSGLSGEAYKPKRNIEIGSQINPEAVVYADGRFSQGLGKGEQQGLNRIEQAVNYLQDKIGLQDKIELQDNIGRQYSVKAPDVTTTGHSSGQNHDVVKGDILQKIDNKIFDLKAHGKELEAYSFHFSQDSHFLEKLRGIIPEIGSVLLTHGDKVESKEFLKGLCFALSARYLIEERVQGLGGGKAYMMWLKDAVKAYNDKSVNKKTDINAIETALLNQYRRQNIGPAIEDLLSMQYSQSMDSSTVAARRKANAAYGGKLKANGLTGPNINNALNYEAEGYEAIMDKLRNVRKSTYMTFMSEEHAMSVVVHKERAQTVWSFYDPNFGAKSFANYDDFRRFMDDFHKGYLTHYHFQVSERPDQSFYVQFNQFEEGLITKYDGIWQKARDGEQSYVLRALKEQGKVFTLSSGVTGRVVDYREGHVTLEVATKQSKKVLVEVEGNNFKQVASFVQLNISRVLTYSAVSKLTFKTSVDKEASLPALERLSSNDVIKNKNADSWERVTVTPQTDGRETRFNGQIIIQMENDPVVAKAAANLAGKHPDSSVIVQLDADGEYRVVYGDPAQLSGNLRWQIVGHGRDESEQNNSRLSGYCADELAVKLKQFSQHFGQTSKPSHISIVGCALISDDKRDGFARRFITALDKQGIRSDVSARRSEVAVDATGHKFTRDKNNQWVNNLPDNKIIFRWDEQGELKISTERVLHGIAESEINLSHVGVANLDESIKGAIANNSHIFTTPEKRRARINTHSGSTSNTHHWEYSGNIQVKVGEGEFTAINWGTSNVGIKVGVGGFKSLAFGDNNLMVHLGDGDSKHSFNIGGYQALEGAQMFIGNRNVSFNMGRSNDLIVMMDKSIPVPPLVNPFDGAAHIAGVLQGIARFDEGQMWLVSRDEQWTLAGAKKFIQDMSGLDQTSSVDYHTLIDLDSRNERSSRALKDDIELTLNKRYNEWLSSSGNHADIGNMSRAERFRLANEKLAFNFAVGGQGSDIQVTTGSWNLMFGDNIQSILDTNLGSLFGLMTQQVTATGLTKTTFTYNPHDLPRQLKNRLLGRLSGVGAETTFADIFGVDYTEGGRIVSRTGEPVDGAAILQEMINIIGEFSGEQLKAFADPDKWLDDLRAGISMGAEGVKSFVESHGLKKREVEEKSQVSTGNHNIEKAQINLSTTDNRTPERAFGFNALNVPNLFATIFSKDKQTEMTSLVTHLKENLTADLLNMEEKTLDFLRHSGHLQGDGDIHVSLGNSNFNWGGDGKDLGAYLGDNNNFWGGRGDDIFYAMGISNIYTAGEGSDLGILMGRENMMFGGMGNDTAVMAGRINHLFMGEGNDQAFVFGEAGFIDAGSGQDYVITSGNDNRVDVGEDQDYAVIIGNNNQINLGKGDDSARVFGNNNWIDGNVGDDVIKLMGYHAVFDGGEGDDRLIATAISKFSQFNGGEGQDLLVLGGYRNRFRGGTGVDSFVVSGEVIDTLVNDISAEDVILFNGDIDWQNLWFQRSGYDLVLSVDRQTQDTTAQGIFESVGSVTFNDYFNGNRAKLVIQMGNEDASGEREFTALSENAVDSLIQAMSSFSPTVGDNGFIESLESQTKAAITMAWVDTTMGKGKFA</sequence>
<feature type="region of interest" description="Disordered" evidence="4">
    <location>
        <begin position="1773"/>
        <end position="1797"/>
    </location>
</feature>
<keyword evidence="1" id="KW-0645">Protease</keyword>
<dbReference type="Proteomes" id="UP000693715">
    <property type="component" value="Chromosome"/>
</dbReference>
<dbReference type="PROSITE" id="PS51771">
    <property type="entry name" value="CGT_MARTX_CPD"/>
    <property type="match status" value="1"/>
</dbReference>
<feature type="compositionally biased region" description="Polar residues" evidence="4">
    <location>
        <begin position="1773"/>
        <end position="1790"/>
    </location>
</feature>
<evidence type="ECO:0000256" key="4">
    <source>
        <dbReference type="SAM" id="MobiDB-lite"/>
    </source>
</evidence>
<accession>A0ABX8LWI5</accession>
<evidence type="ECO:0000256" key="1">
    <source>
        <dbReference type="ARBA" id="ARBA00022670"/>
    </source>
</evidence>
<dbReference type="RefSeq" id="WP_217469843.1">
    <property type="nucleotide sequence ID" value="NZ_CP020335.1"/>
</dbReference>
<dbReference type="NCBIfam" id="NF012221">
    <property type="entry name" value="MARTX_Nterm"/>
    <property type="match status" value="1"/>
</dbReference>
<dbReference type="InterPro" id="IPR020974">
    <property type="entry name" value="CPD_dom"/>
</dbReference>
<dbReference type="EMBL" id="CP020335">
    <property type="protein sequence ID" value="QXF34603.1"/>
    <property type="molecule type" value="Genomic_DNA"/>
</dbReference>
<dbReference type="CDD" id="cd20494">
    <property type="entry name" value="C58_RtxA"/>
    <property type="match status" value="1"/>
</dbReference>
<evidence type="ECO:0000313" key="6">
    <source>
        <dbReference type="EMBL" id="QXF34603.1"/>
    </source>
</evidence>
<feature type="domain" description="Peptidase C80" evidence="5">
    <location>
        <begin position="2470"/>
        <end position="2650"/>
    </location>
</feature>
<dbReference type="Pfam" id="PF21735">
    <property type="entry name" value="RtxA_C"/>
    <property type="match status" value="7"/>
</dbReference>
<evidence type="ECO:0000256" key="3">
    <source>
        <dbReference type="ARBA" id="ARBA00022807"/>
    </source>
</evidence>
<dbReference type="InterPro" id="IPR006473">
    <property type="entry name" value="Peptidase_C58_Yopt"/>
</dbReference>
<protein>
    <recommendedName>
        <fullName evidence="5">Peptidase C80 domain-containing protein</fullName>
    </recommendedName>
</protein>
<feature type="compositionally biased region" description="Basic and acidic residues" evidence="4">
    <location>
        <begin position="1927"/>
        <end position="1940"/>
    </location>
</feature>
<feature type="compositionally biased region" description="Basic and acidic residues" evidence="4">
    <location>
        <begin position="1950"/>
        <end position="1964"/>
    </location>
</feature>
<name>A0ABX8LWI5_9GAMM</name>
<dbReference type="Pfam" id="PF11713">
    <property type="entry name" value="Peptidase_C80"/>
    <property type="match status" value="1"/>
</dbReference>
<feature type="region of interest" description="Disordered" evidence="4">
    <location>
        <begin position="1918"/>
        <end position="1977"/>
    </location>
</feature>
<reference evidence="6 7" key="1">
    <citation type="submission" date="2017-03" db="EMBL/GenBank/DDBJ databases">
        <title>Genome comparison of Photorhabdus luminescens strain 0813-124 phase variants.</title>
        <authorList>
            <person name="Chien C.-C."/>
            <person name="Chen W.-J."/>
            <person name="Shih M.-C."/>
            <person name="Hsieh F.-C."/>
        </authorList>
    </citation>
    <scope>NUCLEOTIDE SEQUENCE [LARGE SCALE GENOMIC DNA]</scope>
    <source>
        <strain evidence="6 7">0813-124 phase II</strain>
    </source>
</reference>
<dbReference type="InterPro" id="IPR011509">
    <property type="entry name" value="RtxA_toxin"/>
</dbReference>
<evidence type="ECO:0000256" key="2">
    <source>
        <dbReference type="ARBA" id="ARBA00022801"/>
    </source>
</evidence>
<keyword evidence="2" id="KW-0378">Hydrolase</keyword>
<organism evidence="6 7">
    <name type="scientific">Photorhabdus akhurstii</name>
    <dbReference type="NCBI Taxonomy" id="171438"/>
    <lineage>
        <taxon>Bacteria</taxon>
        <taxon>Pseudomonadati</taxon>
        <taxon>Pseudomonadota</taxon>
        <taxon>Gammaproteobacteria</taxon>
        <taxon>Enterobacterales</taxon>
        <taxon>Morganellaceae</taxon>
        <taxon>Photorhabdus</taxon>
    </lineage>
</organism>
<evidence type="ECO:0000313" key="7">
    <source>
        <dbReference type="Proteomes" id="UP000693715"/>
    </source>
</evidence>
<dbReference type="CDD" id="cd20501">
    <property type="entry name" value="C80_RtxA-like"/>
    <property type="match status" value="1"/>
</dbReference>
<dbReference type="Pfam" id="PF07634">
    <property type="entry name" value="RtxA"/>
    <property type="match status" value="33"/>
</dbReference>
<keyword evidence="3" id="KW-0788">Thiol protease</keyword>
<evidence type="ECO:0000259" key="5">
    <source>
        <dbReference type="PROSITE" id="PS51771"/>
    </source>
</evidence>